<dbReference type="AlphaFoldDB" id="A0A9J6P3B6"/>
<reference evidence="1" key="1">
    <citation type="journal article" date="2021" name="mSystems">
        <title>Bacteria and Archaea Synergistically Convert Glycine Betaine to Biogenic Methane in the Formosa Cold Seep of the South China Sea.</title>
        <authorList>
            <person name="Li L."/>
            <person name="Zhang W."/>
            <person name="Zhang S."/>
            <person name="Song L."/>
            <person name="Sun Q."/>
            <person name="Zhang H."/>
            <person name="Xiang H."/>
            <person name="Dong X."/>
        </authorList>
    </citation>
    <scope>NUCLEOTIDE SEQUENCE</scope>
    <source>
        <strain evidence="1">ZWT</strain>
    </source>
</reference>
<evidence type="ECO:0000313" key="1">
    <source>
        <dbReference type="EMBL" id="MCM1990545.1"/>
    </source>
</evidence>
<protein>
    <submittedName>
        <fullName evidence="1">DUF1450 domain-containing protein</fullName>
    </submittedName>
</protein>
<dbReference type="InterPro" id="IPR009910">
    <property type="entry name" value="DUF1450"/>
</dbReference>
<gene>
    <name evidence="1" type="ORF">KDK92_12505</name>
</gene>
<reference evidence="1" key="2">
    <citation type="submission" date="2021-04" db="EMBL/GenBank/DDBJ databases">
        <authorList>
            <person name="Dong X."/>
        </authorList>
    </citation>
    <scope>NUCLEOTIDE SEQUENCE</scope>
    <source>
        <strain evidence="1">ZWT</strain>
    </source>
</reference>
<proteinExistence type="predicted"/>
<dbReference type="Pfam" id="PF07293">
    <property type="entry name" value="DUF1450"/>
    <property type="match status" value="1"/>
</dbReference>
<comment type="caution">
    <text evidence="1">The sequence shown here is derived from an EMBL/GenBank/DDBJ whole genome shotgun (WGS) entry which is preliminary data.</text>
</comment>
<dbReference type="RefSeq" id="WP_250859591.1">
    <property type="nucleotide sequence ID" value="NZ_JAGSOJ010000002.1"/>
</dbReference>
<evidence type="ECO:0000313" key="2">
    <source>
        <dbReference type="Proteomes" id="UP001056429"/>
    </source>
</evidence>
<accession>A0A9J6P3B6</accession>
<dbReference type="EMBL" id="JAGSOJ010000002">
    <property type="protein sequence ID" value="MCM1990545.1"/>
    <property type="molecule type" value="Genomic_DNA"/>
</dbReference>
<dbReference type="Proteomes" id="UP001056429">
    <property type="component" value="Unassembled WGS sequence"/>
</dbReference>
<organism evidence="1 2">
    <name type="scientific">Oceanirhabdus seepicola</name>
    <dbReference type="NCBI Taxonomy" id="2828781"/>
    <lineage>
        <taxon>Bacteria</taxon>
        <taxon>Bacillati</taxon>
        <taxon>Bacillota</taxon>
        <taxon>Clostridia</taxon>
        <taxon>Eubacteriales</taxon>
        <taxon>Clostridiaceae</taxon>
        <taxon>Oceanirhabdus</taxon>
    </lineage>
</organism>
<sequence length="70" mass="8052">MKVSFCEHNIASGKLRDKLLKEYPQIETSVNKCIGECACCGYKPIIRVDGKYIEGESEEELYETIIKMYL</sequence>
<name>A0A9J6P3B6_9CLOT</name>
<keyword evidence="2" id="KW-1185">Reference proteome</keyword>